<dbReference type="KEGG" id="lmq:LMM7_1274"/>
<gene>
    <name evidence="1" type="ordered locus">LMM7_1274</name>
</gene>
<name>A0A0E0UVE1_LISMM</name>
<dbReference type="RefSeq" id="WP_003731659.1">
    <property type="nucleotide sequence ID" value="NC_017537.1"/>
</dbReference>
<dbReference type="AlphaFoldDB" id="A0A0E0UVE1"/>
<dbReference type="PATRIC" id="fig|1030009.3.peg.1263"/>
<dbReference type="Proteomes" id="UP000000486">
    <property type="component" value="Chromosome"/>
</dbReference>
<protein>
    <submittedName>
        <fullName evidence="1">Uncharacterized protein</fullName>
    </submittedName>
</protein>
<evidence type="ECO:0000313" key="1">
    <source>
        <dbReference type="EMBL" id="AEH92279.1"/>
    </source>
</evidence>
<proteinExistence type="predicted"/>
<dbReference type="HOGENOM" id="CLU_2753029_0_0_9"/>
<dbReference type="EMBL" id="CP002816">
    <property type="protein sequence ID" value="AEH92279.1"/>
    <property type="molecule type" value="Genomic_DNA"/>
</dbReference>
<evidence type="ECO:0000313" key="2">
    <source>
        <dbReference type="Proteomes" id="UP000000486"/>
    </source>
</evidence>
<accession>A0A0E0UVE1</accession>
<organism evidence="1 2">
    <name type="scientific">Listeria monocytogenes serotype 4a (strain M7)</name>
    <dbReference type="NCBI Taxonomy" id="1030009"/>
    <lineage>
        <taxon>Bacteria</taxon>
        <taxon>Bacillati</taxon>
        <taxon>Bacillota</taxon>
        <taxon>Bacilli</taxon>
        <taxon>Bacillales</taxon>
        <taxon>Listeriaceae</taxon>
        <taxon>Listeria</taxon>
    </lineage>
</organism>
<reference evidence="1 2" key="1">
    <citation type="journal article" date="2011" name="J. Bacteriol.">
        <title>Genome sequence of the nonpathogenic Listeria monocytogenes serovar 4a strain M7.</title>
        <authorList>
            <person name="Chen J."/>
            <person name="Xia Y."/>
            <person name="Cheng C."/>
            <person name="Fang C."/>
            <person name="Shan Y."/>
            <person name="Jin G."/>
            <person name="Fang W."/>
        </authorList>
    </citation>
    <scope>NUCLEOTIDE SEQUENCE [LARGE SCALE GENOMIC DNA]</scope>
    <source>
        <strain evidence="1 2">M7</strain>
    </source>
</reference>
<sequence length="70" mass="8441">MKLRDITNSKCDVREYMNVDFPDWLLEQLKDEIDFDIIEALKEYAVIYVKHNALEKEIEPFDIYKKVEEG</sequence>